<keyword evidence="14" id="KW-0966">Cell projection</keyword>
<organism evidence="14 15">
    <name type="scientific">Jiella endophytica</name>
    <dbReference type="NCBI Taxonomy" id="2558362"/>
    <lineage>
        <taxon>Bacteria</taxon>
        <taxon>Pseudomonadati</taxon>
        <taxon>Pseudomonadota</taxon>
        <taxon>Alphaproteobacteria</taxon>
        <taxon>Hyphomicrobiales</taxon>
        <taxon>Aurantimonadaceae</taxon>
        <taxon>Jiella</taxon>
    </lineage>
</organism>
<dbReference type="AlphaFoldDB" id="A0A4Y8RGL7"/>
<keyword evidence="8" id="KW-0472">Membrane</keyword>
<sequence>MSIIAAYSNDPGVPDSGSARAAILLLAVGSQGASRILKHLSPEEIRIIRESAAKLPTVGPEQIDEVVDDFQSYFKKGAALTGPAKEMAELLESALSREEYIAIFDPDSRDPALADLAEMGREGDVWEAIAAMDPPKLARKLLAEHPQMVAIILARVQPEMASAMIREFGSAMRNDVMRRILTLKPLQYTVQSVLEGQIRRNFVAGGGESEEGGSHAFLAEIVNRLDKDSSEEVLESLRATRPKDAEALEKLLFAFEDLPALPLKSRLTLFDAVAPDVLVLSLRGASQEIVDLVLSSLGARARRMAEAELKQDSGAQKADIDGARRQIAKEALRLAGEGKLALREQAEE</sequence>
<keyword evidence="9" id="KW-0975">Bacterial flagellum</keyword>
<comment type="subcellular location">
    <subcellularLocation>
        <location evidence="1">Bacterial flagellum basal body</location>
    </subcellularLocation>
    <subcellularLocation>
        <location evidence="2">Cell membrane</location>
        <topology evidence="2">Peripheral membrane protein</topology>
        <orientation evidence="2">Cytoplasmic side</orientation>
    </subcellularLocation>
</comment>
<evidence type="ECO:0000256" key="8">
    <source>
        <dbReference type="ARBA" id="ARBA00023136"/>
    </source>
</evidence>
<reference evidence="14 15" key="1">
    <citation type="submission" date="2019-03" db="EMBL/GenBank/DDBJ databases">
        <title>Jiella endophytica sp. nov., a novel endophytic bacterium isolated from root of Ficus microcarpa Linn. f.</title>
        <authorList>
            <person name="Tuo L."/>
        </authorList>
    </citation>
    <scope>NUCLEOTIDE SEQUENCE [LARGE SCALE GENOMIC DNA]</scope>
    <source>
        <strain evidence="14 15">CBS5Q-3</strain>
    </source>
</reference>
<evidence type="ECO:0000259" key="11">
    <source>
        <dbReference type="Pfam" id="PF01706"/>
    </source>
</evidence>
<keyword evidence="5" id="KW-1003">Cell membrane</keyword>
<evidence type="ECO:0000259" key="12">
    <source>
        <dbReference type="Pfam" id="PF14841"/>
    </source>
</evidence>
<dbReference type="OrthoDB" id="9780302at2"/>
<keyword evidence="6" id="KW-0145">Chemotaxis</keyword>
<evidence type="ECO:0000256" key="1">
    <source>
        <dbReference type="ARBA" id="ARBA00004117"/>
    </source>
</evidence>
<dbReference type="Pfam" id="PF14842">
    <property type="entry name" value="FliG_N"/>
    <property type="match status" value="1"/>
</dbReference>
<feature type="domain" description="Flagellar motor switch protein FliG C-terminal" evidence="11">
    <location>
        <begin position="235"/>
        <end position="342"/>
    </location>
</feature>
<name>A0A4Y8RGL7_9HYPH</name>
<evidence type="ECO:0000256" key="5">
    <source>
        <dbReference type="ARBA" id="ARBA00022475"/>
    </source>
</evidence>
<feature type="domain" description="Flagellar motor switch protein FliG N-terminal" evidence="13">
    <location>
        <begin position="16"/>
        <end position="104"/>
    </location>
</feature>
<keyword evidence="7" id="KW-0283">Flagellar rotation</keyword>
<feature type="domain" description="Flagellar motor switch protein FliG middle" evidence="12">
    <location>
        <begin position="136"/>
        <end position="203"/>
    </location>
</feature>
<dbReference type="InterPro" id="IPR028263">
    <property type="entry name" value="FliG_N"/>
</dbReference>
<evidence type="ECO:0000256" key="7">
    <source>
        <dbReference type="ARBA" id="ARBA00022779"/>
    </source>
</evidence>
<keyword evidence="14" id="KW-0969">Cilium</keyword>
<dbReference type="SUPFAM" id="SSF48029">
    <property type="entry name" value="FliG"/>
    <property type="match status" value="2"/>
</dbReference>
<dbReference type="InterPro" id="IPR000090">
    <property type="entry name" value="Flg_Motor_Flig"/>
</dbReference>
<proteinExistence type="inferred from homology"/>
<dbReference type="GO" id="GO:0071973">
    <property type="term" value="P:bacterial-type flagellum-dependent cell motility"/>
    <property type="evidence" value="ECO:0007669"/>
    <property type="project" value="InterPro"/>
</dbReference>
<evidence type="ECO:0000256" key="3">
    <source>
        <dbReference type="ARBA" id="ARBA00010299"/>
    </source>
</evidence>
<accession>A0A4Y8RGL7</accession>
<evidence type="ECO:0000256" key="2">
    <source>
        <dbReference type="ARBA" id="ARBA00004413"/>
    </source>
</evidence>
<comment type="similarity">
    <text evidence="3">Belongs to the FliG family.</text>
</comment>
<dbReference type="Proteomes" id="UP000298179">
    <property type="component" value="Unassembled WGS sequence"/>
</dbReference>
<dbReference type="Pfam" id="PF01706">
    <property type="entry name" value="FliG_C"/>
    <property type="match status" value="1"/>
</dbReference>
<dbReference type="GO" id="GO:0005886">
    <property type="term" value="C:plasma membrane"/>
    <property type="evidence" value="ECO:0007669"/>
    <property type="project" value="UniProtKB-SubCell"/>
</dbReference>
<evidence type="ECO:0000256" key="10">
    <source>
        <dbReference type="ARBA" id="ARBA00025598"/>
    </source>
</evidence>
<dbReference type="PANTHER" id="PTHR30534:SF0">
    <property type="entry name" value="FLAGELLAR MOTOR SWITCH PROTEIN FLIG"/>
    <property type="match status" value="1"/>
</dbReference>
<keyword evidence="14" id="KW-0282">Flagellum</keyword>
<evidence type="ECO:0000313" key="15">
    <source>
        <dbReference type="Proteomes" id="UP000298179"/>
    </source>
</evidence>
<evidence type="ECO:0000256" key="6">
    <source>
        <dbReference type="ARBA" id="ARBA00022500"/>
    </source>
</evidence>
<evidence type="ECO:0000256" key="4">
    <source>
        <dbReference type="ARBA" id="ARBA00021870"/>
    </source>
</evidence>
<gene>
    <name evidence="14" type="primary">fliG</name>
    <name evidence="14" type="ORF">E3C22_14055</name>
</gene>
<evidence type="ECO:0000256" key="9">
    <source>
        <dbReference type="ARBA" id="ARBA00023143"/>
    </source>
</evidence>
<dbReference type="InterPro" id="IPR011002">
    <property type="entry name" value="FliG_a-hlx"/>
</dbReference>
<comment type="function">
    <text evidence="10">FliG is one of three proteins (FliG, FliN, FliM) that forms the rotor-mounted switch complex (C ring), located at the base of the basal body. This complex interacts with the CheY and CheZ chemotaxis proteins, in addition to contacting components of the motor that determine the direction of flagellar rotation.</text>
</comment>
<comment type="caution">
    <text evidence="14">The sequence shown here is derived from an EMBL/GenBank/DDBJ whole genome shotgun (WGS) entry which is preliminary data.</text>
</comment>
<dbReference type="GO" id="GO:0006935">
    <property type="term" value="P:chemotaxis"/>
    <property type="evidence" value="ECO:0007669"/>
    <property type="project" value="UniProtKB-KW"/>
</dbReference>
<dbReference type="Pfam" id="PF14841">
    <property type="entry name" value="FliG_M"/>
    <property type="match status" value="1"/>
</dbReference>
<dbReference type="InterPro" id="IPR032779">
    <property type="entry name" value="FliG_M"/>
</dbReference>
<dbReference type="InterPro" id="IPR023087">
    <property type="entry name" value="Flg_Motor_Flig_C"/>
</dbReference>
<evidence type="ECO:0000313" key="14">
    <source>
        <dbReference type="EMBL" id="TFF21798.1"/>
    </source>
</evidence>
<dbReference type="PANTHER" id="PTHR30534">
    <property type="entry name" value="FLAGELLAR MOTOR SWITCH PROTEIN FLIG"/>
    <property type="match status" value="1"/>
</dbReference>
<dbReference type="RefSeq" id="WP_134762681.1">
    <property type="nucleotide sequence ID" value="NZ_SOZD01000004.1"/>
</dbReference>
<dbReference type="Gene3D" id="1.10.220.30">
    <property type="match status" value="3"/>
</dbReference>
<dbReference type="PRINTS" id="PR00954">
    <property type="entry name" value="FLGMOTORFLIG"/>
</dbReference>
<keyword evidence="15" id="KW-1185">Reference proteome</keyword>
<dbReference type="GO" id="GO:0009425">
    <property type="term" value="C:bacterial-type flagellum basal body"/>
    <property type="evidence" value="ECO:0007669"/>
    <property type="project" value="UniProtKB-SubCell"/>
</dbReference>
<dbReference type="EMBL" id="SOZD01000004">
    <property type="protein sequence ID" value="TFF21798.1"/>
    <property type="molecule type" value="Genomic_DNA"/>
</dbReference>
<evidence type="ECO:0000259" key="13">
    <source>
        <dbReference type="Pfam" id="PF14842"/>
    </source>
</evidence>
<protein>
    <recommendedName>
        <fullName evidence="4">Flagellar motor switch protein FliG</fullName>
    </recommendedName>
</protein>
<dbReference type="GO" id="GO:0003774">
    <property type="term" value="F:cytoskeletal motor activity"/>
    <property type="evidence" value="ECO:0007669"/>
    <property type="project" value="InterPro"/>
</dbReference>